<evidence type="ECO:0000256" key="2">
    <source>
        <dbReference type="SAM" id="MobiDB-lite"/>
    </source>
</evidence>
<evidence type="ECO:0000259" key="5">
    <source>
        <dbReference type="Pfam" id="PF23317"/>
    </source>
</evidence>
<feature type="domain" description="YVC1 N-terminal linker helical" evidence="4">
    <location>
        <begin position="38"/>
        <end position="221"/>
    </location>
</feature>
<dbReference type="AlphaFoldDB" id="W4KE18"/>
<dbReference type="HOGENOM" id="CLU_009570_1_0_1"/>
<feature type="transmembrane region" description="Helical" evidence="3">
    <location>
        <begin position="435"/>
        <end position="460"/>
    </location>
</feature>
<organism evidence="6 7">
    <name type="scientific">Heterobasidion irregulare (strain TC 32-1)</name>
    <dbReference type="NCBI Taxonomy" id="747525"/>
    <lineage>
        <taxon>Eukaryota</taxon>
        <taxon>Fungi</taxon>
        <taxon>Dikarya</taxon>
        <taxon>Basidiomycota</taxon>
        <taxon>Agaricomycotina</taxon>
        <taxon>Agaricomycetes</taxon>
        <taxon>Russulales</taxon>
        <taxon>Bondarzewiaceae</taxon>
        <taxon>Heterobasidion</taxon>
        <taxon>Heterobasidion annosum species complex</taxon>
    </lineage>
</organism>
<feature type="transmembrane region" description="Helical" evidence="3">
    <location>
        <begin position="988"/>
        <end position="1007"/>
    </location>
</feature>
<keyword evidence="3" id="KW-1133">Transmembrane helix</keyword>
<sequence>MHETASVPIGQIAAMDPEQQDAPFLAHTQEYLSSVKVFPLIYHLKKDVTKDIDSALSWEQLTASDINFAIVRPLVFKYARLKNPAIVYACLVVRSHFLSAAEDDLAYSGVSLSRASLCEILAMKLVSHFASNRLQLVSVLTTGWSPLAGAPNDVVSEVQILLGEAEDIDDPQSALEMAIATRAKAFVSSPIVQTVVNDIYAGHVVYSVAANRSIVADNYKQRAIEIYDSRNASWLNHYRLRVPKYGAILEFLNFALLFVTFVLCLSHQGVDTLHPFEIVFVLFAAAFTLEEYTASKEHGWEIYIANMWNVFDTSFVLIFLLFVVMRIRGLVFDNQSSSELGFDILACGACILFPRLAFFLVSNNVVVLALRGMIAEFIFFMGIAAICFSGLLFTLWTLSPPDSHWTVKSIAWLMVQIWFGNTYLSFGQAASFHPFFGPILMTGFAALSNTLLLTILISILSNTFARIDANANQEYLFQFTITTLEGVKSDALFSYQPPFNLLAFVILWPASFFLSPRSLHSANVFLTRLTSFPILIVIALYERYLYAPHSSVLETTQAAAQSMYNSLPRVFKAIPILEAIMRTNADDIYEAIFDVHMDLAEEDVGLFSDQEDDHDGLRSWTSRENGAKGTHTPPTSGGGTIPTIHTPDHAGAGRGRRPASLPRPGAQSPQGSPRARKRSLQPRPSLSGPLRSGAAEVPTLGPRSPLSRLFGRRAGESDFAAAGGVDKLDKVEEGVKRVQELLEDARGLPVAQLKQEMKELQERQARIEGLLMMLTRGMRNERGLDNIHDTVREDIAALNPINLSRTPSTSGQSINGKGNGAASLKSLKSKLSLPEITHTPDIVTPVTSVVPTPAIPTPDITSQPERFSKLPRELQLPKLAAMQGQDSANLHAPSTPPYGFPPNLRMPEIPLPDPRILFEHDKPKETRVSNFADQFKEFFDRIRWLLFLPLSWFFTFSHAAVSIAIQIWTFPAWLAIDIYERKLRTQFLWLPSVWGSLYALFPNGIYFPKLPLPDLFGNALFGRPDGNIPSMEIDLASIRSGGNVFTSAASALNGNAAGAGHMQEQMKQLESVLQGVKEMPVQGLHGGIKELQASFVSFGMPFIC</sequence>
<dbReference type="Pfam" id="PF23190">
    <property type="entry name" value="LHD_TRPY1"/>
    <property type="match status" value="1"/>
</dbReference>
<keyword evidence="7" id="KW-1185">Reference proteome</keyword>
<feature type="domain" description="Calcium channel YVC1-like C-terminal transmembrane" evidence="5">
    <location>
        <begin position="254"/>
        <end position="545"/>
    </location>
</feature>
<feature type="transmembrane region" description="Helical" evidence="3">
    <location>
        <begin position="272"/>
        <end position="289"/>
    </location>
</feature>
<accession>W4KE18</accession>
<dbReference type="STRING" id="747525.W4KE18"/>
<protein>
    <submittedName>
        <fullName evidence="6">Receptor-activated Ca2+ cation channel</fullName>
    </submittedName>
</protein>
<keyword evidence="6" id="KW-0675">Receptor</keyword>
<evidence type="ECO:0000313" key="7">
    <source>
        <dbReference type="Proteomes" id="UP000030671"/>
    </source>
</evidence>
<name>W4KE18_HETIT</name>
<feature type="transmembrane region" description="Helical" evidence="3">
    <location>
        <begin position="944"/>
        <end position="968"/>
    </location>
</feature>
<feature type="compositionally biased region" description="Low complexity" evidence="2">
    <location>
        <begin position="629"/>
        <end position="645"/>
    </location>
</feature>
<dbReference type="KEGG" id="hir:HETIRDRAFT_106838"/>
<feature type="transmembrane region" description="Helical" evidence="3">
    <location>
        <begin position="340"/>
        <end position="361"/>
    </location>
</feature>
<dbReference type="OrthoDB" id="2373987at2759"/>
<dbReference type="eggNOG" id="ENOG502QU70">
    <property type="taxonomic scope" value="Eukaryota"/>
</dbReference>
<keyword evidence="1" id="KW-0175">Coiled coil</keyword>
<dbReference type="RefSeq" id="XP_009545552.1">
    <property type="nucleotide sequence ID" value="XM_009547257.1"/>
</dbReference>
<evidence type="ECO:0000256" key="3">
    <source>
        <dbReference type="SAM" id="Phobius"/>
    </source>
</evidence>
<dbReference type="PANTHER" id="PTHR35859:SF1">
    <property type="entry name" value="NONSELECTIVE CATION CHANNEL PROTEIN"/>
    <property type="match status" value="1"/>
</dbReference>
<dbReference type="PANTHER" id="PTHR35859">
    <property type="entry name" value="NONSELECTIVE CATION CHANNEL PROTEIN"/>
    <property type="match status" value="1"/>
</dbReference>
<keyword evidence="3" id="KW-0812">Transmembrane</keyword>
<feature type="transmembrane region" description="Helical" evidence="3">
    <location>
        <begin position="410"/>
        <end position="429"/>
    </location>
</feature>
<dbReference type="Pfam" id="PF23317">
    <property type="entry name" value="YVC1_C"/>
    <property type="match status" value="1"/>
</dbReference>
<dbReference type="InterPro" id="IPR052971">
    <property type="entry name" value="TRP_calcium_channel"/>
</dbReference>
<feature type="transmembrane region" description="Helical" evidence="3">
    <location>
        <begin position="498"/>
        <end position="516"/>
    </location>
</feature>
<feature type="compositionally biased region" description="Polar residues" evidence="2">
    <location>
        <begin position="802"/>
        <end position="816"/>
    </location>
</feature>
<dbReference type="EMBL" id="KI925457">
    <property type="protein sequence ID" value="ETW83281.1"/>
    <property type="molecule type" value="Genomic_DNA"/>
</dbReference>
<gene>
    <name evidence="6" type="ORF">HETIRDRAFT_106838</name>
</gene>
<feature type="transmembrane region" description="Helical" evidence="3">
    <location>
        <begin position="245"/>
        <end position="265"/>
    </location>
</feature>
<keyword evidence="3" id="KW-0472">Membrane</keyword>
<proteinExistence type="predicted"/>
<dbReference type="InterPro" id="IPR056337">
    <property type="entry name" value="LHD_YVC1"/>
</dbReference>
<feature type="transmembrane region" description="Helical" evidence="3">
    <location>
        <begin position="373"/>
        <end position="398"/>
    </location>
</feature>
<feature type="region of interest" description="Disordered" evidence="2">
    <location>
        <begin position="609"/>
        <end position="709"/>
    </location>
</feature>
<feature type="transmembrane region" description="Helical" evidence="3">
    <location>
        <begin position="522"/>
        <end position="541"/>
    </location>
</feature>
<dbReference type="InParanoid" id="W4KE18"/>
<feature type="transmembrane region" description="Helical" evidence="3">
    <location>
        <begin position="309"/>
        <end position="328"/>
    </location>
</feature>
<feature type="coiled-coil region" evidence="1">
    <location>
        <begin position="728"/>
        <end position="770"/>
    </location>
</feature>
<reference evidence="6 7" key="1">
    <citation type="journal article" date="2012" name="New Phytol.">
        <title>Insight into trade-off between wood decay and parasitism from the genome of a fungal forest pathogen.</title>
        <authorList>
            <person name="Olson A."/>
            <person name="Aerts A."/>
            <person name="Asiegbu F."/>
            <person name="Belbahri L."/>
            <person name="Bouzid O."/>
            <person name="Broberg A."/>
            <person name="Canback B."/>
            <person name="Coutinho P.M."/>
            <person name="Cullen D."/>
            <person name="Dalman K."/>
            <person name="Deflorio G."/>
            <person name="van Diepen L.T."/>
            <person name="Dunand C."/>
            <person name="Duplessis S."/>
            <person name="Durling M."/>
            <person name="Gonthier P."/>
            <person name="Grimwood J."/>
            <person name="Fossdal C.G."/>
            <person name="Hansson D."/>
            <person name="Henrissat B."/>
            <person name="Hietala A."/>
            <person name="Himmelstrand K."/>
            <person name="Hoffmeister D."/>
            <person name="Hogberg N."/>
            <person name="James T.Y."/>
            <person name="Karlsson M."/>
            <person name="Kohler A."/>
            <person name="Kues U."/>
            <person name="Lee Y.H."/>
            <person name="Lin Y.C."/>
            <person name="Lind M."/>
            <person name="Lindquist E."/>
            <person name="Lombard V."/>
            <person name="Lucas S."/>
            <person name="Lunden K."/>
            <person name="Morin E."/>
            <person name="Murat C."/>
            <person name="Park J."/>
            <person name="Raffaello T."/>
            <person name="Rouze P."/>
            <person name="Salamov A."/>
            <person name="Schmutz J."/>
            <person name="Solheim H."/>
            <person name="Stahlberg J."/>
            <person name="Velez H."/>
            <person name="de Vries R.P."/>
            <person name="Wiebenga A."/>
            <person name="Woodward S."/>
            <person name="Yakovlev I."/>
            <person name="Garbelotto M."/>
            <person name="Martin F."/>
            <person name="Grigoriev I.V."/>
            <person name="Stenlid J."/>
        </authorList>
    </citation>
    <scope>NUCLEOTIDE SEQUENCE [LARGE SCALE GENOMIC DNA]</scope>
    <source>
        <strain evidence="6 7">TC 32-1</strain>
    </source>
</reference>
<evidence type="ECO:0000259" key="4">
    <source>
        <dbReference type="Pfam" id="PF23190"/>
    </source>
</evidence>
<dbReference type="GeneID" id="20666195"/>
<dbReference type="InterPro" id="IPR056336">
    <property type="entry name" value="YVC1_C"/>
</dbReference>
<dbReference type="Proteomes" id="UP000030671">
    <property type="component" value="Unassembled WGS sequence"/>
</dbReference>
<evidence type="ECO:0000256" key="1">
    <source>
        <dbReference type="SAM" id="Coils"/>
    </source>
</evidence>
<feature type="region of interest" description="Disordered" evidence="2">
    <location>
        <begin position="802"/>
        <end position="822"/>
    </location>
</feature>
<evidence type="ECO:0000313" key="6">
    <source>
        <dbReference type="EMBL" id="ETW83281.1"/>
    </source>
</evidence>